<dbReference type="InterPro" id="IPR002589">
    <property type="entry name" value="Macro_dom"/>
</dbReference>
<dbReference type="InterPro" id="IPR043472">
    <property type="entry name" value="Macro_dom-like"/>
</dbReference>
<organism evidence="2 3">
    <name type="scientific">Escherichia phage EcS1</name>
    <dbReference type="NCBI Taxonomy" id="2083276"/>
    <lineage>
        <taxon>Viruses</taxon>
        <taxon>Duplodnaviria</taxon>
        <taxon>Heunggongvirae</taxon>
        <taxon>Uroviricota</taxon>
        <taxon>Caudoviricetes</taxon>
        <taxon>Pantevenvirales</taxon>
        <taxon>Straboviridae</taxon>
        <taxon>Tevenvirinae</taxon>
        <taxon>Kagamiyamavirus</taxon>
        <taxon>Kagamiyamavirus ecs1</taxon>
    </lineage>
</organism>
<reference evidence="2 3" key="1">
    <citation type="submission" date="2018-02" db="EMBL/GenBank/DDBJ databases">
        <title>Full genome sequencing of a novel polyvalent bacteriophage as one of T4-Family member.</title>
        <authorList>
            <person name="Kawasaki T."/>
            <person name="Saad A.M."/>
            <person name="Yamada T."/>
        </authorList>
    </citation>
    <scope>NUCLEOTIDE SEQUENCE [LARGE SCALE GENOMIC DNA]</scope>
    <source>
        <strain evidence="2 3">EcS1</strain>
    </source>
</reference>
<dbReference type="PANTHER" id="PTHR12521">
    <property type="entry name" value="PROTEIN C6ORF130"/>
    <property type="match status" value="1"/>
</dbReference>
<dbReference type="SUPFAM" id="SSF52949">
    <property type="entry name" value="Macro domain-like"/>
    <property type="match status" value="1"/>
</dbReference>
<dbReference type="EMBL" id="LC371242">
    <property type="protein sequence ID" value="BBC78175.1"/>
    <property type="molecule type" value="Genomic_DNA"/>
</dbReference>
<accession>A0A2Z5ZCH6</accession>
<proteinExistence type="predicted"/>
<dbReference type="RefSeq" id="YP_010090822.1">
    <property type="nucleotide sequence ID" value="NC_055721.1"/>
</dbReference>
<evidence type="ECO:0000259" key="1">
    <source>
        <dbReference type="PROSITE" id="PS51154"/>
    </source>
</evidence>
<dbReference type="PROSITE" id="PS51154">
    <property type="entry name" value="MACRO"/>
    <property type="match status" value="1"/>
</dbReference>
<evidence type="ECO:0000313" key="2">
    <source>
        <dbReference type="EMBL" id="BBC78175.1"/>
    </source>
</evidence>
<protein>
    <recommendedName>
        <fullName evidence="1">Macro domain-containing protein</fullName>
    </recommendedName>
</protein>
<sequence length="163" mass="18091">MITKYIKGDIVALFLSGKNIAHGCNCFHTMGGGIAGQLAKAYYPIEAIDKDTDFADIRKLGTFTKAVLSTRFNKQENICFNLYTQYYAGPDLRYGALVDSLIELNKWAENQICIPQIYMPRIGCGIAGGDWTKVEALINMFTPNIDVVIVDWAPNENTLSTPI</sequence>
<evidence type="ECO:0000313" key="3">
    <source>
        <dbReference type="Proteomes" id="UP000250157"/>
    </source>
</evidence>
<dbReference type="SMART" id="SM00506">
    <property type="entry name" value="A1pp"/>
    <property type="match status" value="1"/>
</dbReference>
<dbReference type="PANTHER" id="PTHR12521:SF0">
    <property type="entry name" value="ADP-RIBOSE GLYCOHYDROLASE OARD1"/>
    <property type="match status" value="1"/>
</dbReference>
<dbReference type="GO" id="GO:0140291">
    <property type="term" value="P:peptidyl-glutamate ADP-deribosylation"/>
    <property type="evidence" value="ECO:0007669"/>
    <property type="project" value="TreeGrafter"/>
</dbReference>
<dbReference type="InterPro" id="IPR050892">
    <property type="entry name" value="ADP-ribose_metab_enzymes"/>
</dbReference>
<keyword evidence="3" id="KW-1185">Reference proteome</keyword>
<dbReference type="GeneID" id="65108314"/>
<dbReference type="KEGG" id="vg:65108314"/>
<feature type="domain" description="Macro" evidence="1">
    <location>
        <begin position="1"/>
        <end position="163"/>
    </location>
</feature>
<dbReference type="Proteomes" id="UP000250157">
    <property type="component" value="Segment"/>
</dbReference>
<name>A0A2Z5ZCH6_9CAUD</name>
<dbReference type="Gene3D" id="3.40.220.10">
    <property type="entry name" value="Leucine Aminopeptidase, subunit E, domain 1"/>
    <property type="match status" value="1"/>
</dbReference>